<dbReference type="Proteomes" id="UP001589589">
    <property type="component" value="Unassembled WGS sequence"/>
</dbReference>
<comment type="caution">
    <text evidence="1">The sequence shown here is derived from an EMBL/GenBank/DDBJ whole genome shotgun (WGS) entry which is preliminary data.</text>
</comment>
<evidence type="ECO:0000313" key="1">
    <source>
        <dbReference type="EMBL" id="MFB9066199.1"/>
    </source>
</evidence>
<gene>
    <name evidence="1" type="ORF">ACFFUQ_19460</name>
</gene>
<keyword evidence="2" id="KW-1185">Reference proteome</keyword>
<protein>
    <recommendedName>
        <fullName evidence="3">PKD family protein</fullName>
    </recommendedName>
</protein>
<organism evidence="1 2">
    <name type="scientific">Flavobacterium branchiarum</name>
    <dbReference type="NCBI Taxonomy" id="1114870"/>
    <lineage>
        <taxon>Bacteria</taxon>
        <taxon>Pseudomonadati</taxon>
        <taxon>Bacteroidota</taxon>
        <taxon>Flavobacteriia</taxon>
        <taxon>Flavobacteriales</taxon>
        <taxon>Flavobacteriaceae</taxon>
        <taxon>Flavobacterium</taxon>
    </lineage>
</organism>
<reference evidence="1 2" key="1">
    <citation type="submission" date="2024-09" db="EMBL/GenBank/DDBJ databases">
        <authorList>
            <person name="Sun Q."/>
            <person name="Mori K."/>
        </authorList>
    </citation>
    <scope>NUCLEOTIDE SEQUENCE [LARGE SCALE GENOMIC DNA]</scope>
    <source>
        <strain evidence="1 2">CECT 7908</strain>
    </source>
</reference>
<sequence length="407" mass="45232">MNKYIKYSLCALVVSVLYCCSNDDSKPDPVAPPPVLEASLAIKLESNFTTERYKVAVLSPEVSIENANNAVAQYKWTVKTPGKSGVIKDSIIGDTKELSFIMPKSGDYSVDFSVTLGKLVKQATTKVSVSETGKKYTSSLVSIIDYLPSPCYNMDDYPFATKAEAIEQMKFNLDDESPVPLGTFGGYVVVGFDHTVINAYGKRDFIVKMSTASSLKLSPVSIYVAYDKNKNGIPDADEWYEIAGSEHYKSTTIKNYEVTYFKPDPNKAPVAGKANWQYDKEYLKWTDNKNASGTITKTERWTYSDYFPQWMGGSYTVKGTKLNIPVKDVSDGEGLKFNVGTYDWGYGGIKDPTIDISWAVDANGKKVHLPGIDFVKVYVSTFVELGSLDLLTNYFEKAEDINFVKTK</sequence>
<accession>A0ABV5FRN5</accession>
<evidence type="ECO:0000313" key="2">
    <source>
        <dbReference type="Proteomes" id="UP001589589"/>
    </source>
</evidence>
<name>A0ABV5FRN5_9FLAO</name>
<dbReference type="RefSeq" id="WP_290264219.1">
    <property type="nucleotide sequence ID" value="NZ_JAUFQQ010000003.1"/>
</dbReference>
<dbReference type="EMBL" id="JBHMEX010000063">
    <property type="protein sequence ID" value="MFB9066199.1"/>
    <property type="molecule type" value="Genomic_DNA"/>
</dbReference>
<proteinExistence type="predicted"/>
<evidence type="ECO:0008006" key="3">
    <source>
        <dbReference type="Google" id="ProtNLM"/>
    </source>
</evidence>